<sequence>MASASTLTPTNDLVRSEAGLLQAEGLRTQSRVSLDRSFLIVVNSVNEPQHAEVLHHAAQYGYGNRGSQVRIR</sequence>
<name>A0A098BS53_9NOCA</name>
<dbReference type="EMBL" id="CCSD01000095">
    <property type="protein sequence ID" value="CDZ91077.1"/>
    <property type="molecule type" value="Genomic_DNA"/>
</dbReference>
<evidence type="ECO:0000313" key="1">
    <source>
        <dbReference type="EMBL" id="CDZ91077.1"/>
    </source>
</evidence>
<gene>
    <name evidence="1" type="ORF">RHRU231_800004</name>
</gene>
<proteinExistence type="predicted"/>
<evidence type="ECO:0000313" key="2">
    <source>
        <dbReference type="Proteomes" id="UP000042997"/>
    </source>
</evidence>
<accession>A0A098BS53</accession>
<dbReference type="AlphaFoldDB" id="A0A098BS53"/>
<dbReference type="Proteomes" id="UP000042997">
    <property type="component" value="Unassembled WGS sequence"/>
</dbReference>
<reference evidence="1 2" key="1">
    <citation type="journal article" date="2014" name="Genome Announc.">
        <title>Draft Genome Sequence of Propane- and Butane-Oxidizing Actinobacterium Rhodococcus ruber IEGM 231.</title>
        <authorList>
            <person name="Ivshina I.B."/>
            <person name="Kuyukina M.S."/>
            <person name="Krivoruchko A.V."/>
            <person name="Barbe V."/>
            <person name="Fischer C."/>
        </authorList>
    </citation>
    <scope>NUCLEOTIDE SEQUENCE [LARGE SCALE GENOMIC DNA]</scope>
</reference>
<protein>
    <submittedName>
        <fullName evidence="1">Uncharacterized protein</fullName>
    </submittedName>
</protein>
<organism evidence="1 2">
    <name type="scientific">Rhodococcus ruber</name>
    <dbReference type="NCBI Taxonomy" id="1830"/>
    <lineage>
        <taxon>Bacteria</taxon>
        <taxon>Bacillati</taxon>
        <taxon>Actinomycetota</taxon>
        <taxon>Actinomycetes</taxon>
        <taxon>Mycobacteriales</taxon>
        <taxon>Nocardiaceae</taxon>
        <taxon>Rhodococcus</taxon>
    </lineage>
</organism>